<proteinExistence type="predicted"/>
<sequence>MKKTMLLLTALLLVPLSSHASISETLEVSSLTGVPVATSTILEAGKNYIIEVSGTFTYAPGGRIADAEYVYSPDDADWFEEIPAPYDDKALLLELLVNNSAQDWLGSADGQNFTPHTYSPNHVYRLEVVGEGSPISFVIYDSSYDWNEGSLTVSIMPAYPKTKQECKKDGWKDYDFKNQGNCVSYVQRNENANNQ</sequence>
<evidence type="ECO:0000256" key="1">
    <source>
        <dbReference type="SAM" id="SignalP"/>
    </source>
</evidence>
<dbReference type="Proteomes" id="UP000177941">
    <property type="component" value="Unassembled WGS sequence"/>
</dbReference>
<dbReference type="AlphaFoldDB" id="A0A1G1XD69"/>
<evidence type="ECO:0008006" key="4">
    <source>
        <dbReference type="Google" id="ProtNLM"/>
    </source>
</evidence>
<feature type="signal peptide" evidence="1">
    <location>
        <begin position="1"/>
        <end position="20"/>
    </location>
</feature>
<feature type="chain" id="PRO_5009581320" description="Secreted protein" evidence="1">
    <location>
        <begin position="21"/>
        <end position="195"/>
    </location>
</feature>
<organism evidence="2 3">
    <name type="scientific">Candidatus Andersenbacteria bacterium RIFCSPHIGHO2_12_FULL_45_11b</name>
    <dbReference type="NCBI Taxonomy" id="1797282"/>
    <lineage>
        <taxon>Bacteria</taxon>
        <taxon>Candidatus Anderseniibacteriota</taxon>
    </lineage>
</organism>
<evidence type="ECO:0000313" key="3">
    <source>
        <dbReference type="Proteomes" id="UP000177941"/>
    </source>
</evidence>
<reference evidence="2 3" key="1">
    <citation type="journal article" date="2016" name="Nat. Commun.">
        <title>Thousands of microbial genomes shed light on interconnected biogeochemical processes in an aquifer system.</title>
        <authorList>
            <person name="Anantharaman K."/>
            <person name="Brown C.T."/>
            <person name="Hug L.A."/>
            <person name="Sharon I."/>
            <person name="Castelle C.J."/>
            <person name="Probst A.J."/>
            <person name="Thomas B.C."/>
            <person name="Singh A."/>
            <person name="Wilkins M.J."/>
            <person name="Karaoz U."/>
            <person name="Brodie E.L."/>
            <person name="Williams K.H."/>
            <person name="Hubbard S.S."/>
            <person name="Banfield J.F."/>
        </authorList>
    </citation>
    <scope>NUCLEOTIDE SEQUENCE [LARGE SCALE GENOMIC DNA]</scope>
</reference>
<dbReference type="EMBL" id="MHHS01000016">
    <property type="protein sequence ID" value="OGY37217.1"/>
    <property type="molecule type" value="Genomic_DNA"/>
</dbReference>
<keyword evidence="1" id="KW-0732">Signal</keyword>
<accession>A0A1G1XD69</accession>
<protein>
    <recommendedName>
        <fullName evidence="4">Secreted protein</fullName>
    </recommendedName>
</protein>
<gene>
    <name evidence="2" type="ORF">A3E36_01310</name>
</gene>
<comment type="caution">
    <text evidence="2">The sequence shown here is derived from an EMBL/GenBank/DDBJ whole genome shotgun (WGS) entry which is preliminary data.</text>
</comment>
<evidence type="ECO:0000313" key="2">
    <source>
        <dbReference type="EMBL" id="OGY37217.1"/>
    </source>
</evidence>
<name>A0A1G1XD69_9BACT</name>